<dbReference type="Gene3D" id="1.20.58.340">
    <property type="entry name" value="Magnesium transport protein CorA, transmembrane region"/>
    <property type="match status" value="1"/>
</dbReference>
<organism evidence="8 9">
    <name type="scientific">Peltaster fructicola</name>
    <dbReference type="NCBI Taxonomy" id="286661"/>
    <lineage>
        <taxon>Eukaryota</taxon>
        <taxon>Fungi</taxon>
        <taxon>Dikarya</taxon>
        <taxon>Ascomycota</taxon>
        <taxon>Pezizomycotina</taxon>
        <taxon>Dothideomycetes</taxon>
        <taxon>Dothideomycetes incertae sedis</taxon>
        <taxon>Peltaster</taxon>
    </lineage>
</organism>
<evidence type="ECO:0000256" key="7">
    <source>
        <dbReference type="SAM" id="Phobius"/>
    </source>
</evidence>
<dbReference type="PANTHER" id="PTHR46494:SF1">
    <property type="entry name" value="CORA FAMILY METAL ION TRANSPORTER (EUROFUNG)"/>
    <property type="match status" value="1"/>
</dbReference>
<dbReference type="PANTHER" id="PTHR46494">
    <property type="entry name" value="CORA FAMILY METAL ION TRANSPORTER (EUROFUNG)"/>
    <property type="match status" value="1"/>
</dbReference>
<evidence type="ECO:0000313" key="9">
    <source>
        <dbReference type="Proteomes" id="UP000503462"/>
    </source>
</evidence>
<feature type="region of interest" description="Disordered" evidence="6">
    <location>
        <begin position="408"/>
        <end position="441"/>
    </location>
</feature>
<evidence type="ECO:0000256" key="4">
    <source>
        <dbReference type="ARBA" id="ARBA00023136"/>
    </source>
</evidence>
<feature type="coiled-coil region" evidence="5">
    <location>
        <begin position="280"/>
        <end position="307"/>
    </location>
</feature>
<dbReference type="OrthoDB" id="3231000at2759"/>
<dbReference type="InterPro" id="IPR002523">
    <property type="entry name" value="MgTranspt_CorA/ZnTranspt_ZntB"/>
</dbReference>
<protein>
    <submittedName>
        <fullName evidence="8">Uncharacterized protein</fullName>
    </submittedName>
</protein>
<feature type="transmembrane region" description="Helical" evidence="7">
    <location>
        <begin position="349"/>
        <end position="370"/>
    </location>
</feature>
<dbReference type="InterPro" id="IPR045863">
    <property type="entry name" value="CorA_TM1_TM2"/>
</dbReference>
<feature type="transmembrane region" description="Helical" evidence="7">
    <location>
        <begin position="322"/>
        <end position="343"/>
    </location>
</feature>
<dbReference type="Pfam" id="PF01544">
    <property type="entry name" value="CorA"/>
    <property type="match status" value="1"/>
</dbReference>
<keyword evidence="9" id="KW-1185">Reference proteome</keyword>
<sequence>MPTKTRRIRTYGCTSINIRDGGRFARIIDDQIRTHPGEPLIIAINGHQPWLGEILSTRMEDYWQQISNLNRELQFSSTVQFPEQASDRNRHAPWTFLVNQINVSEVYYWSLDHSAPVPPDDGIIDIRRARLRVGVWFCAHNACKIDRRISTTLIFTRPDDLAELVVREHLFNALQKDKDLDQPREDEEGICWTFSRLHWLLTDWQNVIREVNARLEEAEINSFHRQYPVKYRTRTMHNEMARIYELKEEIRFHVRSFRKLQKLKGEVPKHEQNDSLWDDIDDTVEDLDQFEESLNTLRERFNNLLVLEFNIQSSDQSENSAFLSRIATLFIPMSFLTGLWGITTNDWETLWFAYAAVTVFAISVAFLLIYPPMKRHWQRVHYRLDLHRIVLKPRDFTMLGAELPDNVDVPSGRATHGRRKSQQVGDAEWMKGRSSLRSRVD</sequence>
<keyword evidence="3 7" id="KW-1133">Transmembrane helix</keyword>
<comment type="subcellular location">
    <subcellularLocation>
        <location evidence="1">Cell membrane</location>
        <topology evidence="1">Multi-pass membrane protein</topology>
    </subcellularLocation>
</comment>
<dbReference type="GO" id="GO:0005886">
    <property type="term" value="C:plasma membrane"/>
    <property type="evidence" value="ECO:0007669"/>
    <property type="project" value="UniProtKB-SubCell"/>
</dbReference>
<keyword evidence="4 7" id="KW-0472">Membrane</keyword>
<evidence type="ECO:0000256" key="2">
    <source>
        <dbReference type="ARBA" id="ARBA00022692"/>
    </source>
</evidence>
<reference evidence="8 9" key="1">
    <citation type="journal article" date="2016" name="Sci. Rep.">
        <title>Peltaster fructicola genome reveals evolution from an invasive phytopathogen to an ectophytic parasite.</title>
        <authorList>
            <person name="Xu C."/>
            <person name="Chen H."/>
            <person name="Gleason M.L."/>
            <person name="Xu J.R."/>
            <person name="Liu H."/>
            <person name="Zhang R."/>
            <person name="Sun G."/>
        </authorList>
    </citation>
    <scope>NUCLEOTIDE SEQUENCE [LARGE SCALE GENOMIC DNA]</scope>
    <source>
        <strain evidence="8 9">LNHT1506</strain>
    </source>
</reference>
<dbReference type="GO" id="GO:0015087">
    <property type="term" value="F:cobalt ion transmembrane transporter activity"/>
    <property type="evidence" value="ECO:0007669"/>
    <property type="project" value="TreeGrafter"/>
</dbReference>
<name>A0A6H0Y0Y3_9PEZI</name>
<dbReference type="GO" id="GO:0015095">
    <property type="term" value="F:magnesium ion transmembrane transporter activity"/>
    <property type="evidence" value="ECO:0007669"/>
    <property type="project" value="TreeGrafter"/>
</dbReference>
<keyword evidence="2 7" id="KW-0812">Transmembrane</keyword>
<evidence type="ECO:0000256" key="1">
    <source>
        <dbReference type="ARBA" id="ARBA00004651"/>
    </source>
</evidence>
<evidence type="ECO:0000256" key="6">
    <source>
        <dbReference type="SAM" id="MobiDB-lite"/>
    </source>
</evidence>
<keyword evidence="5" id="KW-0175">Coiled coil</keyword>
<proteinExistence type="predicted"/>
<evidence type="ECO:0000256" key="3">
    <source>
        <dbReference type="ARBA" id="ARBA00022989"/>
    </source>
</evidence>
<gene>
    <name evidence="8" type="ORF">AMS68_006190</name>
</gene>
<dbReference type="SUPFAM" id="SSF144083">
    <property type="entry name" value="Magnesium transport protein CorA, transmembrane region"/>
    <property type="match status" value="1"/>
</dbReference>
<dbReference type="Proteomes" id="UP000503462">
    <property type="component" value="Chromosome 4"/>
</dbReference>
<dbReference type="AlphaFoldDB" id="A0A6H0Y0Y3"/>
<dbReference type="GO" id="GO:0000287">
    <property type="term" value="F:magnesium ion binding"/>
    <property type="evidence" value="ECO:0007669"/>
    <property type="project" value="TreeGrafter"/>
</dbReference>
<dbReference type="EMBL" id="CP051142">
    <property type="protein sequence ID" value="QIX00673.1"/>
    <property type="molecule type" value="Genomic_DNA"/>
</dbReference>
<evidence type="ECO:0000256" key="5">
    <source>
        <dbReference type="SAM" id="Coils"/>
    </source>
</evidence>
<accession>A0A6H0Y0Y3</accession>
<dbReference type="GO" id="GO:0050897">
    <property type="term" value="F:cobalt ion binding"/>
    <property type="evidence" value="ECO:0007669"/>
    <property type="project" value="TreeGrafter"/>
</dbReference>
<evidence type="ECO:0000313" key="8">
    <source>
        <dbReference type="EMBL" id="QIX00673.1"/>
    </source>
</evidence>